<comment type="caution">
    <text evidence="2">The sequence shown here is derived from an EMBL/GenBank/DDBJ whole genome shotgun (WGS) entry which is preliminary data.</text>
</comment>
<protein>
    <submittedName>
        <fullName evidence="2">Uncharacterized protein</fullName>
    </submittedName>
</protein>
<dbReference type="Proteomes" id="UP000176864">
    <property type="component" value="Unassembled WGS sequence"/>
</dbReference>
<keyword evidence="1" id="KW-0472">Membrane</keyword>
<evidence type="ECO:0000256" key="1">
    <source>
        <dbReference type="SAM" id="Phobius"/>
    </source>
</evidence>
<feature type="transmembrane region" description="Helical" evidence="1">
    <location>
        <begin position="100"/>
        <end position="123"/>
    </location>
</feature>
<organism evidence="2 3">
    <name type="scientific">Candidatus Doudnabacteria bacterium RIFCSPHIGHO2_01_FULL_46_14</name>
    <dbReference type="NCBI Taxonomy" id="1817824"/>
    <lineage>
        <taxon>Bacteria</taxon>
        <taxon>Candidatus Doudnaibacteriota</taxon>
    </lineage>
</organism>
<sequence length="133" mass="15311">MKQNQQSLPILFFAWFFVAQPGKIIASGKNTMHWVWQYFSIGFLLPRLFASWHRDITSYGRGFDLKRSLHALGWNMISRVIGAFLRVVFIILGLAFELCVLIGTIFALVLWYSFPIIVLFLAIGKISLEILQT</sequence>
<evidence type="ECO:0000313" key="3">
    <source>
        <dbReference type="Proteomes" id="UP000176864"/>
    </source>
</evidence>
<evidence type="ECO:0000313" key="2">
    <source>
        <dbReference type="EMBL" id="OGE78241.1"/>
    </source>
</evidence>
<keyword evidence="1" id="KW-1133">Transmembrane helix</keyword>
<feature type="transmembrane region" description="Helical" evidence="1">
    <location>
        <begin position="31"/>
        <end position="50"/>
    </location>
</feature>
<proteinExistence type="predicted"/>
<dbReference type="STRING" id="1817824.A2751_03740"/>
<gene>
    <name evidence="2" type="ORF">A2751_03740</name>
</gene>
<feature type="transmembrane region" description="Helical" evidence="1">
    <location>
        <begin position="71"/>
        <end position="94"/>
    </location>
</feature>
<keyword evidence="1" id="KW-0812">Transmembrane</keyword>
<accession>A0A1F5NKL0</accession>
<dbReference type="EMBL" id="MFEK01000014">
    <property type="protein sequence ID" value="OGE78241.1"/>
    <property type="molecule type" value="Genomic_DNA"/>
</dbReference>
<dbReference type="AlphaFoldDB" id="A0A1F5NKL0"/>
<name>A0A1F5NKL0_9BACT</name>
<reference evidence="2 3" key="1">
    <citation type="journal article" date="2016" name="Nat. Commun.">
        <title>Thousands of microbial genomes shed light on interconnected biogeochemical processes in an aquifer system.</title>
        <authorList>
            <person name="Anantharaman K."/>
            <person name="Brown C.T."/>
            <person name="Hug L.A."/>
            <person name="Sharon I."/>
            <person name="Castelle C.J."/>
            <person name="Probst A.J."/>
            <person name="Thomas B.C."/>
            <person name="Singh A."/>
            <person name="Wilkins M.J."/>
            <person name="Karaoz U."/>
            <person name="Brodie E.L."/>
            <person name="Williams K.H."/>
            <person name="Hubbard S.S."/>
            <person name="Banfield J.F."/>
        </authorList>
    </citation>
    <scope>NUCLEOTIDE SEQUENCE [LARGE SCALE GENOMIC DNA]</scope>
</reference>